<dbReference type="SUPFAM" id="SSF54523">
    <property type="entry name" value="Pili subunits"/>
    <property type="match status" value="1"/>
</dbReference>
<sequence>MKRSNQSGFTLVEILVVIALLALLAGAVFFALNPTQLFRDARNTTRRQDVDAVHSALRQYVLRDLDGDPAGLSDGCLSGGALPVIDVTDADPIGSAEGGPLTDLSTCLSSYIGEMPAAPGTSNYRWGVDDATTPVHVYVGVDTMEQDGDGNTPADYYLVY</sequence>
<gene>
    <name evidence="7" type="ORF">KC660_03905</name>
</gene>
<evidence type="ECO:0000313" key="7">
    <source>
        <dbReference type="EMBL" id="MCA9382524.1"/>
    </source>
</evidence>
<dbReference type="InterPro" id="IPR045584">
    <property type="entry name" value="Pilin-like"/>
</dbReference>
<keyword evidence="3 6" id="KW-0812">Transmembrane</keyword>
<evidence type="ECO:0000256" key="5">
    <source>
        <dbReference type="ARBA" id="ARBA00023136"/>
    </source>
</evidence>
<dbReference type="PROSITE" id="PS00409">
    <property type="entry name" value="PROKAR_NTER_METHYL"/>
    <property type="match status" value="1"/>
</dbReference>
<dbReference type="PRINTS" id="PR00885">
    <property type="entry name" value="BCTERIALGSPH"/>
</dbReference>
<feature type="transmembrane region" description="Helical" evidence="6">
    <location>
        <begin position="12"/>
        <end position="32"/>
    </location>
</feature>
<comment type="caution">
    <text evidence="7">The sequence shown here is derived from an EMBL/GenBank/DDBJ whole genome shotgun (WGS) entry which is preliminary data.</text>
</comment>
<dbReference type="InterPro" id="IPR002416">
    <property type="entry name" value="T2SS_protein-GspH"/>
</dbReference>
<dbReference type="GO" id="GO:0016020">
    <property type="term" value="C:membrane"/>
    <property type="evidence" value="ECO:0007669"/>
    <property type="project" value="UniProtKB-SubCell"/>
</dbReference>
<keyword evidence="4 6" id="KW-1133">Transmembrane helix</keyword>
<dbReference type="GO" id="GO:0015628">
    <property type="term" value="P:protein secretion by the type II secretion system"/>
    <property type="evidence" value="ECO:0007669"/>
    <property type="project" value="InterPro"/>
</dbReference>
<evidence type="ECO:0000256" key="1">
    <source>
        <dbReference type="ARBA" id="ARBA00004167"/>
    </source>
</evidence>
<proteinExistence type="predicted"/>
<dbReference type="NCBIfam" id="TIGR02532">
    <property type="entry name" value="IV_pilin_GFxxxE"/>
    <property type="match status" value="1"/>
</dbReference>
<protein>
    <submittedName>
        <fullName evidence="7">Prepilin-type N-terminal cleavage/methylation domain-containing protein</fullName>
    </submittedName>
</protein>
<comment type="subcellular location">
    <subcellularLocation>
        <location evidence="1">Membrane</location>
        <topology evidence="1">Single-pass membrane protein</topology>
    </subcellularLocation>
</comment>
<dbReference type="EMBL" id="JAGQLG010000156">
    <property type="protein sequence ID" value="MCA9382524.1"/>
    <property type="molecule type" value="Genomic_DNA"/>
</dbReference>
<dbReference type="InterPro" id="IPR012902">
    <property type="entry name" value="N_methyl_site"/>
</dbReference>
<organism evidence="7 8">
    <name type="scientific">Candidatus Dojkabacteria bacterium</name>
    <dbReference type="NCBI Taxonomy" id="2099670"/>
    <lineage>
        <taxon>Bacteria</taxon>
        <taxon>Candidatus Dojkabacteria</taxon>
    </lineage>
</organism>
<evidence type="ECO:0000256" key="4">
    <source>
        <dbReference type="ARBA" id="ARBA00022989"/>
    </source>
</evidence>
<evidence type="ECO:0000256" key="2">
    <source>
        <dbReference type="ARBA" id="ARBA00022481"/>
    </source>
</evidence>
<accession>A0A955L454</accession>
<reference evidence="7" key="2">
    <citation type="journal article" date="2021" name="Microbiome">
        <title>Successional dynamics and alternative stable states in a saline activated sludge microbial community over 9 years.</title>
        <authorList>
            <person name="Wang Y."/>
            <person name="Ye J."/>
            <person name="Ju F."/>
            <person name="Liu L."/>
            <person name="Boyd J.A."/>
            <person name="Deng Y."/>
            <person name="Parks D.H."/>
            <person name="Jiang X."/>
            <person name="Yin X."/>
            <person name="Woodcroft B.J."/>
            <person name="Tyson G.W."/>
            <person name="Hugenholtz P."/>
            <person name="Polz M.F."/>
            <person name="Zhang T."/>
        </authorList>
    </citation>
    <scope>NUCLEOTIDE SEQUENCE</scope>
    <source>
        <strain evidence="7">HKST-UBA10</strain>
    </source>
</reference>
<dbReference type="Gene3D" id="3.30.700.10">
    <property type="entry name" value="Glycoprotein, Type 4 Pilin"/>
    <property type="match status" value="1"/>
</dbReference>
<evidence type="ECO:0000313" key="8">
    <source>
        <dbReference type="Proteomes" id="UP000782843"/>
    </source>
</evidence>
<reference evidence="7" key="1">
    <citation type="submission" date="2020-04" db="EMBL/GenBank/DDBJ databases">
        <authorList>
            <person name="Zhang T."/>
        </authorList>
    </citation>
    <scope>NUCLEOTIDE SEQUENCE</scope>
    <source>
        <strain evidence="7">HKST-UBA10</strain>
    </source>
</reference>
<keyword evidence="5 6" id="KW-0472">Membrane</keyword>
<dbReference type="AlphaFoldDB" id="A0A955L454"/>
<dbReference type="Proteomes" id="UP000782843">
    <property type="component" value="Unassembled WGS sequence"/>
</dbReference>
<evidence type="ECO:0000256" key="6">
    <source>
        <dbReference type="SAM" id="Phobius"/>
    </source>
</evidence>
<name>A0A955L454_9BACT</name>
<dbReference type="GO" id="GO:0015627">
    <property type="term" value="C:type II protein secretion system complex"/>
    <property type="evidence" value="ECO:0007669"/>
    <property type="project" value="InterPro"/>
</dbReference>
<evidence type="ECO:0000256" key="3">
    <source>
        <dbReference type="ARBA" id="ARBA00022692"/>
    </source>
</evidence>
<keyword evidence="2" id="KW-0488">Methylation</keyword>
<dbReference type="Pfam" id="PF07963">
    <property type="entry name" value="N_methyl"/>
    <property type="match status" value="1"/>
</dbReference>